<dbReference type="PROSITE" id="PS50235">
    <property type="entry name" value="USP_3"/>
    <property type="match status" value="1"/>
</dbReference>
<keyword evidence="6" id="KW-0378">Hydrolase</keyword>
<dbReference type="Proteomes" id="UP001521222">
    <property type="component" value="Unassembled WGS sequence"/>
</dbReference>
<comment type="similarity">
    <text evidence="2">Belongs to the peptidase C19 family.</text>
</comment>
<dbReference type="InterPro" id="IPR050164">
    <property type="entry name" value="Peptidase_C19"/>
</dbReference>
<dbReference type="PANTHER" id="PTHR24006:SF758">
    <property type="entry name" value="UBIQUITIN CARBOXYL-TERMINAL HYDROLASE 36"/>
    <property type="match status" value="1"/>
</dbReference>
<feature type="region of interest" description="Disordered" evidence="8">
    <location>
        <begin position="1"/>
        <end position="31"/>
    </location>
</feature>
<name>A0ABR3RT57_9PLEO</name>
<feature type="region of interest" description="Disordered" evidence="8">
    <location>
        <begin position="421"/>
        <end position="459"/>
    </location>
</feature>
<evidence type="ECO:0000313" key="11">
    <source>
        <dbReference type="Proteomes" id="UP001521222"/>
    </source>
</evidence>
<dbReference type="EC" id="3.4.19.12" evidence="3"/>
<evidence type="ECO:0000256" key="1">
    <source>
        <dbReference type="ARBA" id="ARBA00000707"/>
    </source>
</evidence>
<evidence type="ECO:0000256" key="2">
    <source>
        <dbReference type="ARBA" id="ARBA00009085"/>
    </source>
</evidence>
<dbReference type="CDD" id="cd02257">
    <property type="entry name" value="Peptidase_C19"/>
    <property type="match status" value="1"/>
</dbReference>
<sequence length="459" mass="52773">MQHNERTDGVIDWPCHPDDPNRRLPEQQRKDKAVTSMKAEMINGCVPCRLKTLIRDYWGTSMVGSTPDQIPLAFPHDRPSVQPLHRLGERWNCQLPPPRRNEKAKDGETDAQFIARRLQRETAKQLKARVDRATGQSCADEFMGYIHEGIKYSIGPTNQTRLDQYAALFVVQRHEERRCASCNAARSDPAHIDYSVTRDIGFSNIQPPPEGPDDLMAALIRSDWLTDEHNDALTCVADNCNHQGATLTRRIEAAPEYLRVHLDLSIKNDDKVTNIKNKNPIKIPDILDLTEHTYAPETSKQPWPLRYKLISVLYHVGDETTHGHWVAGVSCPRSKAEREARNGKRGATLAKAPPRYFFSHDHRVDEWQTIEDGNPLTENPYIKYSSKYNAVVLMYERLPKTKMQPNYVDDIATTLNEKFYEVGKKRGSQKESNGKKRKETDDSEERSLRRSKRLRERNQ</sequence>
<evidence type="ECO:0000256" key="4">
    <source>
        <dbReference type="ARBA" id="ARBA00022670"/>
    </source>
</evidence>
<feature type="domain" description="USP" evidence="9">
    <location>
        <begin position="52"/>
        <end position="398"/>
    </location>
</feature>
<keyword evidence="5" id="KW-0833">Ubl conjugation pathway</keyword>
<keyword evidence="11" id="KW-1185">Reference proteome</keyword>
<evidence type="ECO:0000256" key="5">
    <source>
        <dbReference type="ARBA" id="ARBA00022786"/>
    </source>
</evidence>
<dbReference type="InterPro" id="IPR038765">
    <property type="entry name" value="Papain-like_cys_pep_sf"/>
</dbReference>
<reference evidence="10 11" key="1">
    <citation type="submission" date="2024-02" db="EMBL/GenBank/DDBJ databases">
        <title>De novo assembly and annotation of 12 fungi associated with fruit tree decline syndrome in Ontario, Canada.</title>
        <authorList>
            <person name="Sulman M."/>
            <person name="Ellouze W."/>
            <person name="Ilyukhin E."/>
        </authorList>
    </citation>
    <scope>NUCLEOTIDE SEQUENCE [LARGE SCALE GENOMIC DNA]</scope>
    <source>
        <strain evidence="10 11">M97-236</strain>
    </source>
</reference>
<evidence type="ECO:0000259" key="9">
    <source>
        <dbReference type="PROSITE" id="PS50235"/>
    </source>
</evidence>
<dbReference type="Gene3D" id="3.90.70.10">
    <property type="entry name" value="Cysteine proteinases"/>
    <property type="match status" value="1"/>
</dbReference>
<proteinExistence type="inferred from homology"/>
<evidence type="ECO:0000256" key="3">
    <source>
        <dbReference type="ARBA" id="ARBA00012759"/>
    </source>
</evidence>
<evidence type="ECO:0000256" key="6">
    <source>
        <dbReference type="ARBA" id="ARBA00022801"/>
    </source>
</evidence>
<evidence type="ECO:0000256" key="7">
    <source>
        <dbReference type="ARBA" id="ARBA00022807"/>
    </source>
</evidence>
<gene>
    <name evidence="10" type="ORF">SLS59_002375</name>
</gene>
<dbReference type="EMBL" id="JAKIXB020000006">
    <property type="protein sequence ID" value="KAL1607408.1"/>
    <property type="molecule type" value="Genomic_DNA"/>
</dbReference>
<dbReference type="Pfam" id="PF00443">
    <property type="entry name" value="UCH"/>
    <property type="match status" value="1"/>
</dbReference>
<evidence type="ECO:0000313" key="10">
    <source>
        <dbReference type="EMBL" id="KAL1607408.1"/>
    </source>
</evidence>
<organism evidence="10 11">
    <name type="scientific">Nothophoma quercina</name>
    <dbReference type="NCBI Taxonomy" id="749835"/>
    <lineage>
        <taxon>Eukaryota</taxon>
        <taxon>Fungi</taxon>
        <taxon>Dikarya</taxon>
        <taxon>Ascomycota</taxon>
        <taxon>Pezizomycotina</taxon>
        <taxon>Dothideomycetes</taxon>
        <taxon>Pleosporomycetidae</taxon>
        <taxon>Pleosporales</taxon>
        <taxon>Pleosporineae</taxon>
        <taxon>Didymellaceae</taxon>
        <taxon>Nothophoma</taxon>
    </lineage>
</organism>
<protein>
    <recommendedName>
        <fullName evidence="3">ubiquitinyl hydrolase 1</fullName>
        <ecNumber evidence="3">3.4.19.12</ecNumber>
    </recommendedName>
</protein>
<evidence type="ECO:0000256" key="8">
    <source>
        <dbReference type="SAM" id="MobiDB-lite"/>
    </source>
</evidence>
<keyword evidence="7" id="KW-0788">Thiol protease</keyword>
<dbReference type="InterPro" id="IPR028889">
    <property type="entry name" value="USP"/>
</dbReference>
<feature type="compositionally biased region" description="Basic and acidic residues" evidence="8">
    <location>
        <begin position="421"/>
        <end position="448"/>
    </location>
</feature>
<dbReference type="PANTHER" id="PTHR24006">
    <property type="entry name" value="UBIQUITIN CARBOXYL-TERMINAL HYDROLASE"/>
    <property type="match status" value="1"/>
</dbReference>
<comment type="caution">
    <text evidence="10">The sequence shown here is derived from an EMBL/GenBank/DDBJ whole genome shotgun (WGS) entry which is preliminary data.</text>
</comment>
<keyword evidence="4" id="KW-0645">Protease</keyword>
<dbReference type="SUPFAM" id="SSF54001">
    <property type="entry name" value="Cysteine proteinases"/>
    <property type="match status" value="1"/>
</dbReference>
<accession>A0ABR3RT57</accession>
<feature type="compositionally biased region" description="Basic residues" evidence="8">
    <location>
        <begin position="449"/>
        <end position="459"/>
    </location>
</feature>
<comment type="catalytic activity">
    <reaction evidence="1">
        <text>Thiol-dependent hydrolysis of ester, thioester, amide, peptide and isopeptide bonds formed by the C-terminal Gly of ubiquitin (a 76-residue protein attached to proteins as an intracellular targeting signal).</text>
        <dbReference type="EC" id="3.4.19.12"/>
    </reaction>
</comment>
<dbReference type="InterPro" id="IPR001394">
    <property type="entry name" value="Peptidase_C19_UCH"/>
</dbReference>